<keyword evidence="2" id="KW-1185">Reference proteome</keyword>
<evidence type="ECO:0000313" key="1">
    <source>
        <dbReference type="EMBL" id="KAG9472972.1"/>
    </source>
</evidence>
<reference evidence="1" key="1">
    <citation type="thesis" date="2020" institute="ProQuest LLC" country="789 East Eisenhower Parkway, Ann Arbor, MI, USA">
        <title>Comparative Genomics and Chromosome Evolution.</title>
        <authorList>
            <person name="Mudd A.B."/>
        </authorList>
    </citation>
    <scope>NUCLEOTIDE SEQUENCE</scope>
    <source>
        <strain evidence="1">HN-11 Male</strain>
        <tissue evidence="1">Kidney and liver</tissue>
    </source>
</reference>
<name>A0A8J6JYP4_ELECQ</name>
<proteinExistence type="predicted"/>
<evidence type="ECO:0000313" key="2">
    <source>
        <dbReference type="Proteomes" id="UP000770717"/>
    </source>
</evidence>
<dbReference type="AlphaFoldDB" id="A0A8J6JYP4"/>
<accession>A0A8J6JYP4</accession>
<gene>
    <name evidence="1" type="ORF">GDO78_015604</name>
</gene>
<dbReference type="Proteomes" id="UP000770717">
    <property type="component" value="Unassembled WGS sequence"/>
</dbReference>
<comment type="caution">
    <text evidence="1">The sequence shown here is derived from an EMBL/GenBank/DDBJ whole genome shotgun (WGS) entry which is preliminary data.</text>
</comment>
<organism evidence="1 2">
    <name type="scientific">Eleutherodactylus coqui</name>
    <name type="common">Puerto Rican coqui</name>
    <dbReference type="NCBI Taxonomy" id="57060"/>
    <lineage>
        <taxon>Eukaryota</taxon>
        <taxon>Metazoa</taxon>
        <taxon>Chordata</taxon>
        <taxon>Craniata</taxon>
        <taxon>Vertebrata</taxon>
        <taxon>Euteleostomi</taxon>
        <taxon>Amphibia</taxon>
        <taxon>Batrachia</taxon>
        <taxon>Anura</taxon>
        <taxon>Neobatrachia</taxon>
        <taxon>Hyloidea</taxon>
        <taxon>Eleutherodactylidae</taxon>
        <taxon>Eleutherodactylinae</taxon>
        <taxon>Eleutherodactylus</taxon>
        <taxon>Eleutherodactylus</taxon>
    </lineage>
</organism>
<sequence>MWMKIHFAFKKRSVVGFDYLWSCTQYGSAKIYLQHSKETNDPPKTESVLAAIPITCAKPLKGHYQCNARVKKDKIRGLTEAFCRSTQCL</sequence>
<dbReference type="EMBL" id="WNTK01000029">
    <property type="protein sequence ID" value="KAG9472972.1"/>
    <property type="molecule type" value="Genomic_DNA"/>
</dbReference>
<protein>
    <submittedName>
        <fullName evidence="1">Uncharacterized protein</fullName>
    </submittedName>
</protein>